<dbReference type="PANTHER" id="PTHR30292">
    <property type="entry name" value="UNCHARACTERIZED PROTEIN YBGL-RELATED"/>
    <property type="match status" value="1"/>
</dbReference>
<dbReference type="InterPro" id="IPR005501">
    <property type="entry name" value="LamB/YcsF/PxpA-like"/>
</dbReference>
<reference evidence="2" key="1">
    <citation type="submission" date="2019-06" db="EMBL/GenBank/DDBJ databases">
        <title>The complete genome of Emcibacter congregatus ZYLT.</title>
        <authorList>
            <person name="Zhao Z."/>
        </authorList>
    </citation>
    <scope>NUCLEOTIDE SEQUENCE [LARGE SCALE GENOMIC DNA]</scope>
    <source>
        <strain evidence="2">MCCC 1A06723</strain>
    </source>
</reference>
<comment type="caution">
    <text evidence="1">The sequence shown here is derived from an EMBL/GenBank/DDBJ whole genome shotgun (WGS) entry which is preliminary data.</text>
</comment>
<dbReference type="EMBL" id="VFIY01000007">
    <property type="protein sequence ID" value="TPD60401.1"/>
    <property type="molecule type" value="Genomic_DNA"/>
</dbReference>
<dbReference type="AlphaFoldDB" id="A0A501PKA7"/>
<dbReference type="PANTHER" id="PTHR30292:SF0">
    <property type="entry name" value="5-OXOPROLINASE SUBUNIT A"/>
    <property type="match status" value="1"/>
</dbReference>
<gene>
    <name evidence="1" type="primary">pxpA</name>
    <name evidence="1" type="ORF">FIV46_08700</name>
</gene>
<organism evidence="1 2">
    <name type="scientific">Emcibacter nanhaiensis</name>
    <dbReference type="NCBI Taxonomy" id="1505037"/>
    <lineage>
        <taxon>Bacteria</taxon>
        <taxon>Pseudomonadati</taxon>
        <taxon>Pseudomonadota</taxon>
        <taxon>Alphaproteobacteria</taxon>
        <taxon>Emcibacterales</taxon>
        <taxon>Emcibacteraceae</taxon>
        <taxon>Emcibacter</taxon>
    </lineage>
</organism>
<dbReference type="Pfam" id="PF03746">
    <property type="entry name" value="LamB_YcsF"/>
    <property type="match status" value="1"/>
</dbReference>
<keyword evidence="1" id="KW-0378">Hydrolase</keyword>
<evidence type="ECO:0000313" key="2">
    <source>
        <dbReference type="Proteomes" id="UP000319148"/>
    </source>
</evidence>
<dbReference type="EC" id="3.5.2.9" evidence="1"/>
<dbReference type="RefSeq" id="WP_139940534.1">
    <property type="nucleotide sequence ID" value="NZ_JBHSYP010000003.1"/>
</dbReference>
<dbReference type="GO" id="GO:0005975">
    <property type="term" value="P:carbohydrate metabolic process"/>
    <property type="evidence" value="ECO:0007669"/>
    <property type="project" value="InterPro"/>
</dbReference>
<proteinExistence type="predicted"/>
<dbReference type="OrthoDB" id="9773478at2"/>
<dbReference type="SUPFAM" id="SSF88713">
    <property type="entry name" value="Glycoside hydrolase/deacetylase"/>
    <property type="match status" value="1"/>
</dbReference>
<dbReference type="GO" id="GO:0017168">
    <property type="term" value="F:5-oxoprolinase (ATP-hydrolyzing) activity"/>
    <property type="evidence" value="ECO:0007669"/>
    <property type="project" value="UniProtKB-EC"/>
</dbReference>
<dbReference type="Gene3D" id="3.20.20.370">
    <property type="entry name" value="Glycoside hydrolase/deacetylase"/>
    <property type="match status" value="1"/>
</dbReference>
<evidence type="ECO:0000313" key="1">
    <source>
        <dbReference type="EMBL" id="TPD60401.1"/>
    </source>
</evidence>
<name>A0A501PKA7_9PROT</name>
<protein>
    <submittedName>
        <fullName evidence="1">5-oxoprolinase subunit PxpA</fullName>
        <ecNumber evidence="1">3.5.2.9</ecNumber>
    </submittedName>
</protein>
<accession>A0A501PKA7</accession>
<keyword evidence="2" id="KW-1185">Reference proteome</keyword>
<dbReference type="NCBIfam" id="NF003814">
    <property type="entry name" value="PRK05406.1-3"/>
    <property type="match status" value="1"/>
</dbReference>
<dbReference type="InterPro" id="IPR011330">
    <property type="entry name" value="Glyco_hydro/deAcase_b/a-brl"/>
</dbReference>
<dbReference type="NCBIfam" id="NF003816">
    <property type="entry name" value="PRK05406.1-5"/>
    <property type="match status" value="1"/>
</dbReference>
<dbReference type="Proteomes" id="UP000319148">
    <property type="component" value="Unassembled WGS sequence"/>
</dbReference>
<sequence length="245" mass="26898">MSININCDMGEGFGLYQMGDDEAIMPYVTEANIACGFHASDPGHMHKTVLLAKSYGVKIGAHFSLPDLQGFGRREMKVSREEIFDIVLYQVGALIAFLDINNLTLNHLKPHGALYGMAARQQEIAEAIADVAEHYQVSVFGLAGTLHEEVYKGRGLDFVPEFYADLEYDRDGHLVITRSHDVVNPSVAAARCLRAVMERKVATVEGADIDVQVSSVCVHSDTPNSVEVAKQVREVLSPYMPATTK</sequence>